<organism evidence="2 3">
    <name type="scientific">Halioxenophilus aromaticivorans</name>
    <dbReference type="NCBI Taxonomy" id="1306992"/>
    <lineage>
        <taxon>Bacteria</taxon>
        <taxon>Pseudomonadati</taxon>
        <taxon>Pseudomonadota</taxon>
        <taxon>Gammaproteobacteria</taxon>
        <taxon>Alteromonadales</taxon>
        <taxon>Alteromonadaceae</taxon>
        <taxon>Halioxenophilus</taxon>
    </lineage>
</organism>
<dbReference type="PANTHER" id="PTHR43575">
    <property type="entry name" value="PROTEIN ABCI7, CHLOROPLASTIC"/>
    <property type="match status" value="1"/>
</dbReference>
<dbReference type="Proteomes" id="UP001409585">
    <property type="component" value="Unassembled WGS sequence"/>
</dbReference>
<dbReference type="NCBIfam" id="TIGR01981">
    <property type="entry name" value="sufD"/>
    <property type="match status" value="1"/>
</dbReference>
<feature type="domain" description="SUF system FeS cluster assembly SufBD core" evidence="1">
    <location>
        <begin position="167"/>
        <end position="389"/>
    </location>
</feature>
<dbReference type="GO" id="GO:0016226">
    <property type="term" value="P:iron-sulfur cluster assembly"/>
    <property type="evidence" value="ECO:0007669"/>
    <property type="project" value="InterPro"/>
</dbReference>
<dbReference type="InterPro" id="IPR011542">
    <property type="entry name" value="SUF_FeS_clus_asmbl_SufD"/>
</dbReference>
<evidence type="ECO:0000313" key="3">
    <source>
        <dbReference type="Proteomes" id="UP001409585"/>
    </source>
</evidence>
<dbReference type="EMBL" id="BAABLX010000026">
    <property type="protein sequence ID" value="GAA4946644.1"/>
    <property type="molecule type" value="Genomic_DNA"/>
</dbReference>
<sequence length="424" mass="46623">MSHWLTQVLARGSQQNQATSPWLETAREESLAALHQRDLPTRKTEDWRYLPLGILNRFEPATADTGAYQAEPLPGLESLDLVFVNGVLLTALESLGPLEPGLTITTLADAPEATGAAVFNQVKPQRHFFGLVNDLLASTGVVISVAEGCAIKTPIRLVHWQSGGEGHTRHLIHLAKNAELCVIEQHQGSDSASLNTSFSEYQIDEGARLHQSRFALQTGNALNFGGCHFNLSDNSQLHSTLVGFGSQLARLDTDINHTGQHGHALQNAIYLLGEKELFDLHSNVEHANPNGTSEQNVRGIVGDKGKAVFNGRIHIHRYAQKTLAELNNRNLLLTRNAEVYTKPELEIYADDVRCAHGATVAELDSKALYYMQSRGISQADARIMLNFGFINELIEQIDMAPVAEWLQAALKDRISGLRHQASEE</sequence>
<dbReference type="RefSeq" id="WP_345423223.1">
    <property type="nucleotide sequence ID" value="NZ_AP031496.1"/>
</dbReference>
<evidence type="ECO:0000313" key="2">
    <source>
        <dbReference type="EMBL" id="GAA4946644.1"/>
    </source>
</evidence>
<protein>
    <submittedName>
        <fullName evidence="2">Fe-S cluster assembly protein SufD</fullName>
    </submittedName>
</protein>
<evidence type="ECO:0000259" key="1">
    <source>
        <dbReference type="Pfam" id="PF01458"/>
    </source>
</evidence>
<dbReference type="InterPro" id="IPR055346">
    <property type="entry name" value="Fe-S_cluster_assembly_SufBD"/>
</dbReference>
<name>A0AAV3U4I7_9ALTE</name>
<comment type="caution">
    <text evidence="2">The sequence shown here is derived from an EMBL/GenBank/DDBJ whole genome shotgun (WGS) entry which is preliminary data.</text>
</comment>
<reference evidence="3" key="1">
    <citation type="journal article" date="2019" name="Int. J. Syst. Evol. Microbiol.">
        <title>The Global Catalogue of Microorganisms (GCM) 10K type strain sequencing project: providing services to taxonomists for standard genome sequencing and annotation.</title>
        <authorList>
            <consortium name="The Broad Institute Genomics Platform"/>
            <consortium name="The Broad Institute Genome Sequencing Center for Infectious Disease"/>
            <person name="Wu L."/>
            <person name="Ma J."/>
        </authorList>
    </citation>
    <scope>NUCLEOTIDE SEQUENCE [LARGE SCALE GENOMIC DNA]</scope>
    <source>
        <strain evidence="3">JCM 19134</strain>
    </source>
</reference>
<dbReference type="PANTHER" id="PTHR43575:SF1">
    <property type="entry name" value="PROTEIN ABCI7, CHLOROPLASTIC"/>
    <property type="match status" value="1"/>
</dbReference>
<dbReference type="SUPFAM" id="SSF101960">
    <property type="entry name" value="Stabilizer of iron transporter SufD"/>
    <property type="match status" value="1"/>
</dbReference>
<proteinExistence type="predicted"/>
<gene>
    <name evidence="2" type="primary">sufD</name>
    <name evidence="2" type="ORF">GCM10025791_27550</name>
</gene>
<dbReference type="InterPro" id="IPR037284">
    <property type="entry name" value="SUF_FeS_clus_asmbl_SufBD_sf"/>
</dbReference>
<keyword evidence="3" id="KW-1185">Reference proteome</keyword>
<dbReference type="AlphaFoldDB" id="A0AAV3U4I7"/>
<dbReference type="InterPro" id="IPR000825">
    <property type="entry name" value="SUF_FeS_clus_asmbl_SufBD_core"/>
</dbReference>
<dbReference type="Pfam" id="PF01458">
    <property type="entry name" value="SUFBD_core"/>
    <property type="match status" value="1"/>
</dbReference>
<accession>A0AAV3U4I7</accession>